<dbReference type="STRING" id="1777143.AWB82_06697"/>
<protein>
    <submittedName>
        <fullName evidence="1">Uncharacterized protein</fullName>
    </submittedName>
</protein>
<keyword evidence="2" id="KW-1185">Reference proteome</keyword>
<dbReference type="EMBL" id="FCOJ02000085">
    <property type="protein sequence ID" value="SAK93323.1"/>
    <property type="molecule type" value="Genomic_DNA"/>
</dbReference>
<gene>
    <name evidence="1" type="ORF">AWB82_06697</name>
</gene>
<comment type="caution">
    <text evidence="1">The sequence shown here is derived from an EMBL/GenBank/DDBJ whole genome shotgun (WGS) entry which is preliminary data.</text>
</comment>
<evidence type="ECO:0000313" key="2">
    <source>
        <dbReference type="Proteomes" id="UP000054596"/>
    </source>
</evidence>
<sequence>MIISPPFLPAEGLNMPAEKWKTDPIMDVVDTFELPHSGVFPIAFDQRWHCGMHLVPFGGAGQLEPVRAIADGEVVAYRVAKEAISDGQKDADGTTALNSNTGFVLLKHVTDTGEGRTITFYSLYMHLLDFINTNALVPQPNNPASDSSPNALPAWLLRDTDGVQAGGGKKVYRKDQLGFRGESQGEAHLHFEIFMTEEDFTAYFEQDGHPVALGEVDPKTPDSKDYWGHTYFVIPKDSAFVSVPPGLENLETKGRSPKPFFPALDADALDANSTLYVEAYFSRGERFMRAWLDKGDGKPVLLTPDPVQDKFEEYEYGLYERATALYETCPSDGYELLRFGRILSTDTPTLPADQQTTWVAVPFADGKTGYIDVNSADIQKLSDADFPLFMNWQKIEDGNTPFDQEGLCGYDELCEITGVTDVQSSTQGTMPAGFNHDPRVAAYVQSHAEARARLKGFICHAKSEWDASNNNDRYAGLNDPEGFFGKRKDVNPNGYENFIKFTEQSQFMGQTPLGEGKKFRFFHPTAFIRHFRKCGWLSRIELQHLLPRNVVQKSTPWKWQQVSLRGAASMLAVDNQDAMQRHWYPKLDYGPRD</sequence>
<evidence type="ECO:0000313" key="1">
    <source>
        <dbReference type="EMBL" id="SAK93323.1"/>
    </source>
</evidence>
<proteinExistence type="predicted"/>
<name>A0A158DFT1_9BURK</name>
<dbReference type="Proteomes" id="UP000054596">
    <property type="component" value="Unassembled WGS sequence"/>
</dbReference>
<dbReference type="Gene3D" id="2.70.70.10">
    <property type="entry name" value="Glucose Permease (Domain IIA)"/>
    <property type="match status" value="1"/>
</dbReference>
<accession>A0A158DFT1</accession>
<reference evidence="1" key="1">
    <citation type="submission" date="2016-01" db="EMBL/GenBank/DDBJ databases">
        <authorList>
            <person name="Peeters C."/>
        </authorList>
    </citation>
    <scope>NUCLEOTIDE SEQUENCE [LARGE SCALE GENOMIC DNA]</scope>
    <source>
        <strain evidence="1">LMG 29325</strain>
    </source>
</reference>
<organism evidence="1 2">
    <name type="scientific">Caballeronia glebae</name>
    <dbReference type="NCBI Taxonomy" id="1777143"/>
    <lineage>
        <taxon>Bacteria</taxon>
        <taxon>Pseudomonadati</taxon>
        <taxon>Pseudomonadota</taxon>
        <taxon>Betaproteobacteria</taxon>
        <taxon>Burkholderiales</taxon>
        <taxon>Burkholderiaceae</taxon>
        <taxon>Caballeronia</taxon>
    </lineage>
</organism>
<dbReference type="InterPro" id="IPR011055">
    <property type="entry name" value="Dup_hybrid_motif"/>
</dbReference>
<dbReference type="AlphaFoldDB" id="A0A158DFT1"/>